<dbReference type="InterPro" id="IPR013083">
    <property type="entry name" value="Znf_RING/FYVE/PHD"/>
</dbReference>
<dbReference type="RefSeq" id="XP_013424828.1">
    <property type="nucleotide sequence ID" value="XM_013569374.1"/>
</dbReference>
<evidence type="ECO:0000256" key="1">
    <source>
        <dbReference type="ARBA" id="ARBA00000768"/>
    </source>
</evidence>
<feature type="region of interest" description="Disordered" evidence="13">
    <location>
        <begin position="827"/>
        <end position="851"/>
    </location>
</feature>
<dbReference type="SUPFAM" id="SSF57903">
    <property type="entry name" value="FYVE/PHD zinc finger"/>
    <property type="match status" value="1"/>
</dbReference>
<dbReference type="InterPro" id="IPR002498">
    <property type="entry name" value="PInositol-4-P-4/5-kinase_core"/>
</dbReference>
<dbReference type="InterPro" id="IPR002423">
    <property type="entry name" value="Cpn60/GroEL/TCP-1"/>
</dbReference>
<evidence type="ECO:0000256" key="5">
    <source>
        <dbReference type="ARBA" id="ARBA00022741"/>
    </source>
</evidence>
<dbReference type="GO" id="GO:0046854">
    <property type="term" value="P:phosphatidylinositol phosphate biosynthetic process"/>
    <property type="evidence" value="ECO:0007669"/>
    <property type="project" value="TreeGrafter"/>
</dbReference>
<evidence type="ECO:0000256" key="12">
    <source>
        <dbReference type="PROSITE-ProRule" id="PRU00781"/>
    </source>
</evidence>
<evidence type="ECO:0000256" key="13">
    <source>
        <dbReference type="SAM" id="MobiDB-lite"/>
    </source>
</evidence>
<keyword evidence="7 12" id="KW-0418">Kinase</keyword>
<dbReference type="PROSITE" id="PS51455">
    <property type="entry name" value="PIPK"/>
    <property type="match status" value="1"/>
</dbReference>
<keyword evidence="8" id="KW-0862">Zinc</keyword>
<dbReference type="EC" id="2.7.1.150" evidence="2"/>
<gene>
    <name evidence="16" type="ORF">M436DRAFT_52914</name>
</gene>
<accession>A0A074WC54</accession>
<dbReference type="FunFam" id="3.30.40.10:FF:000283">
    <property type="entry name" value="1-phosphatidylinositol-3-phosphate 5-kinase (Fab1)"/>
    <property type="match status" value="1"/>
</dbReference>
<feature type="compositionally biased region" description="Basic and acidic residues" evidence="13">
    <location>
        <begin position="219"/>
        <end position="230"/>
    </location>
</feature>
<feature type="region of interest" description="Disordered" evidence="13">
    <location>
        <begin position="1"/>
        <end position="54"/>
    </location>
</feature>
<dbReference type="PANTHER" id="PTHR45748">
    <property type="entry name" value="1-PHOSPHATIDYLINOSITOL 3-PHOSPHATE 5-KINASE-RELATED"/>
    <property type="match status" value="1"/>
</dbReference>
<dbReference type="SMART" id="SM00330">
    <property type="entry name" value="PIPKc"/>
    <property type="match status" value="1"/>
</dbReference>
<dbReference type="Pfam" id="PF01363">
    <property type="entry name" value="FYVE"/>
    <property type="match status" value="1"/>
</dbReference>
<feature type="compositionally biased region" description="Polar residues" evidence="13">
    <location>
        <begin position="266"/>
        <end position="275"/>
    </location>
</feature>
<reference evidence="16 17" key="1">
    <citation type="journal article" date="2014" name="BMC Genomics">
        <title>Genome sequencing of four Aureobasidium pullulans varieties: biotechnological potential, stress tolerance, and description of new species.</title>
        <authorList>
            <person name="Gostin Ar C."/>
            <person name="Ohm R.A."/>
            <person name="Kogej T."/>
            <person name="Sonjak S."/>
            <person name="Turk M."/>
            <person name="Zajc J."/>
            <person name="Zalar P."/>
            <person name="Grube M."/>
            <person name="Sun H."/>
            <person name="Han J."/>
            <person name="Sharma A."/>
            <person name="Chiniquy J."/>
            <person name="Ngan C.Y."/>
            <person name="Lipzen A."/>
            <person name="Barry K."/>
            <person name="Grigoriev I.V."/>
            <person name="Gunde-Cimerman N."/>
        </authorList>
    </citation>
    <scope>NUCLEOTIDE SEQUENCE [LARGE SCALE GENOMIC DNA]</scope>
    <source>
        <strain evidence="16 17">CBS 147.97</strain>
    </source>
</reference>
<dbReference type="PROSITE" id="PS50178">
    <property type="entry name" value="ZF_FYVE"/>
    <property type="match status" value="1"/>
</dbReference>
<keyword evidence="4" id="KW-0479">Metal-binding</keyword>
<sequence length="2151" mass="241206">MGARPDRSLVDLQPERTESPFKPSASPKRRDSDASSKTQNHPKPERPLLRVSASHLPNLRISQSSIVDGILDTSSIYSTKLTTPVLDTQPNFNAGMQGRRALHREGQPLDASDRKSTTIPAHIKRRVISKEFWMKDENARDCFYCGDPFSTFRRKHHCRTCGQIFDAKCTVTVQGKPFGQSGTLRLCKPCDAMIYGSDDDSTVFTDEDEPVKSPISGSHMRDQDVFKPEEPGLATPSIGIPVSRRNREAKRRSAVIEFDMQPTLARPSSSRSLKSMTGRPHSSSHKRHHSRHQSVRPLKTPAEERGPFYQNFAETQRRPFTAFHNDNIIDPDLAPFLSDDGSDADDQPSIYTAISDVPGPSSLDNERAGFTSLLASAVKKGRSRRGDRSAGGHSLRASRDLEHFMFASKHLPKLRKQRNPSIGSVGVSRPSPRRSRSQNMMKTFEAGANDQSVFDIFNPVLADQAQVKRSSGMHGQNAPAVELNRASMQHVERLLTQLLKESEIPRRRHWQKALMPILLQCPNDVDPDVQNGDDMDIRNYIKIKKVPGGKPGDTSYVSGVVFSKNIALKGMRRSFVRPRIVIISFAIEYARHNHHFMSLEPVIAQEREYLRNLVGRIVTLKPQILLVQRNVSGLALNMLQEAGITVVYNIKESVLAAVARMTQTVLIKSIDKLSIEPSGLGQCSNFDVKTYVHGKVRKTFIWISGCQPDLGCTIVLRGAEMETLRQIKRITEFMCYVVYNLKLETCLMRDEFVLIPSSISTTKSTPPNINDDQDDESMPSQYRELIETARTRLISSSPFVKFPEPVLLAKVQDQERRVEQTKRLRDRYDAFEAGPDHNEKSDETGEKSVAPTSKFELVIPEMISKPVPAEQSKSTRKFLRDIHDAQYEMALHEYGIKKRQWESFFSISNNNPFNPFNHQNIFVLHSLVSNALSAPCAGPEVLGLSFYAGWGNAELGLEEDLTLGQFIEETCATASTACKQCSHRMFDHHRQYVHGAGQISVSVKRFPSKFQNLHNTILMWSTCKICQQETTWIPMSDNTWKYSFGKYLELSFWSTPLKPRAGVCPHDIHKDFVRCFAFQGLAVRIQWDNVDLYDVLVPTPTINWEVNAGLELKNQLYLHFQARLSAFIASIRVRLNSINLSTVAPEKQSDASATLEKLAQRVDSDHEALLQKLQDKYMASKFYEVIPLNRAVRMMDEKALAWDEDFNDFETKFFPSEHDIRRLATLQLKKLFLDRGEAAGISHYDLNDADEGMEMKERPTSGMGLTDEDLQSEKAQHMLTAVVEEHGHSHPEASNNMNTLEPGVQSTEGSDNPILSKQLSPSEIEQAVERDDVKHLDLAVPSAFSEPPGDQETPRAENGLQERDTVESKSPESFVTDPKPLNSSILERIEQMRSAAAAATSPESGMPESRIPRLVRSRGPISPPLGRTQSQPDGIPKRSIDSTSEMPTIHAVGSGESSGTTTPTPGKHQNRDLAKSIELRLSDRLGGGFIKTGRTQQSLIPRSVPSKAFDNNTRVSALAKHFEQLSREFERERARERRQRAARRRQVRANPLASSKPVVEVYRDAREAVGERTEPEADEPATSDANNTSDLPMEDAPESNSDNVRDHHENDDATEDETAESTTGHTDTDVEGDTTDNDIHLPYKPGHSDVGSISGNGSTASPHDADSHLDMTLPRHEKHSLMKMLTSFWSERSSSGWISLDYPLHSNEHVFDDSDIIVREDEPASVIALALSSADYTAKLREFRGNPNGGFHGHRGHTESQSSFNFAADISSNDASQQSAIEASLISETGTHMKYSFSHNNVRATCKIFYAESFDALRRKCGVSERFVESLSRCAKWDSKGGKTKSLFLKTLDDRFVIKSLQEVELKAFTKFAPDYFAFCAQSLFHGVPSVIAKMFGLFQVELRNPSNGVEFSSYLLVMENLFYSRNPTRKFDLKGSMRNRKIESTGLPDEVLLDENLVETIFEKPLFVREHARKLLKASVWNDTMWLCRQNVMDYSLMAGFDDEKKELVVGIIDCIRTYTWDKKLESWIKDRGKNKPTITSPKDYRNRFRVSMMQYVLQAPTVWHSFLAPGLPVTGVTFNAAGTVEVSRNGNGLGAAVMGGGGGNAEGRSVAGSWEERSTADEDRRIALQAEGQVLDDATIREMSTMSFV</sequence>
<dbReference type="Gene3D" id="3.30.800.10">
    <property type="entry name" value="Phosphatidylinositol Phosphate Kinase II Beta"/>
    <property type="match status" value="1"/>
</dbReference>
<dbReference type="SMART" id="SM00064">
    <property type="entry name" value="FYVE"/>
    <property type="match status" value="1"/>
</dbReference>
<feature type="compositionally biased region" description="Low complexity" evidence="13">
    <location>
        <begin position="1453"/>
        <end position="1466"/>
    </location>
</feature>
<dbReference type="Gene3D" id="3.50.7.10">
    <property type="entry name" value="GroEL"/>
    <property type="match status" value="1"/>
</dbReference>
<protein>
    <recommendedName>
        <fullName evidence="2">1-phosphatidylinositol-3-phosphate 5-kinase</fullName>
        <ecNumber evidence="2">2.7.1.150</ecNumber>
    </recommendedName>
    <alternativeName>
        <fullName evidence="10">Type III PIP kinase</fullName>
    </alternativeName>
</protein>
<feature type="region of interest" description="Disordered" evidence="13">
    <location>
        <begin position="1284"/>
        <end position="1316"/>
    </location>
</feature>
<feature type="compositionally biased region" description="Basic and acidic residues" evidence="13">
    <location>
        <begin position="1352"/>
        <end position="1370"/>
    </location>
</feature>
<evidence type="ECO:0000256" key="11">
    <source>
        <dbReference type="PROSITE-ProRule" id="PRU00091"/>
    </source>
</evidence>
<evidence type="ECO:0000259" key="15">
    <source>
        <dbReference type="PROSITE" id="PS51455"/>
    </source>
</evidence>
<dbReference type="GO" id="GO:0000329">
    <property type="term" value="C:fungal-type vacuole membrane"/>
    <property type="evidence" value="ECO:0007669"/>
    <property type="project" value="TreeGrafter"/>
</dbReference>
<dbReference type="InterPro" id="IPR017455">
    <property type="entry name" value="Znf_FYVE-rel"/>
</dbReference>
<proteinExistence type="predicted"/>
<evidence type="ECO:0000256" key="3">
    <source>
        <dbReference type="ARBA" id="ARBA00022679"/>
    </source>
</evidence>
<dbReference type="SUPFAM" id="SSF56104">
    <property type="entry name" value="SAICAR synthase-like"/>
    <property type="match status" value="1"/>
</dbReference>
<feature type="compositionally biased region" description="Basic residues" evidence="13">
    <location>
        <begin position="1536"/>
        <end position="1547"/>
    </location>
</feature>
<dbReference type="InterPro" id="IPR027483">
    <property type="entry name" value="PInositol-4-P-4/5-kinase_C_sf"/>
</dbReference>
<dbReference type="Gene3D" id="3.30.810.10">
    <property type="entry name" value="2-Layer Sandwich"/>
    <property type="match status" value="1"/>
</dbReference>
<dbReference type="GO" id="GO:0010008">
    <property type="term" value="C:endosome membrane"/>
    <property type="evidence" value="ECO:0007669"/>
    <property type="project" value="TreeGrafter"/>
</dbReference>
<dbReference type="SUPFAM" id="SSF52029">
    <property type="entry name" value="GroEL apical domain-like"/>
    <property type="match status" value="1"/>
</dbReference>
<dbReference type="InterPro" id="IPR000306">
    <property type="entry name" value="Znf_FYVE"/>
</dbReference>
<dbReference type="PANTHER" id="PTHR45748:SF7">
    <property type="entry name" value="1-PHOSPHATIDYLINOSITOL 3-PHOSPHATE 5-KINASE-RELATED"/>
    <property type="match status" value="1"/>
</dbReference>
<evidence type="ECO:0000256" key="10">
    <source>
        <dbReference type="ARBA" id="ARBA00075294"/>
    </source>
</evidence>
<evidence type="ECO:0000313" key="16">
    <source>
        <dbReference type="EMBL" id="KEQ70690.1"/>
    </source>
</evidence>
<feature type="region of interest" description="Disordered" evidence="13">
    <location>
        <begin position="1529"/>
        <end position="1670"/>
    </location>
</feature>
<dbReference type="FunFam" id="3.30.800.10:FF:000005">
    <property type="entry name" value="1-phosphatidylinositol-3-phosphate 5-kinase (Fab1)"/>
    <property type="match status" value="1"/>
</dbReference>
<feature type="region of interest" description="Disordered" evidence="13">
    <location>
        <begin position="201"/>
        <end position="239"/>
    </location>
</feature>
<dbReference type="OrthoDB" id="158357at2759"/>
<evidence type="ECO:0000256" key="4">
    <source>
        <dbReference type="ARBA" id="ARBA00022723"/>
    </source>
</evidence>
<dbReference type="GO" id="GO:0005524">
    <property type="term" value="F:ATP binding"/>
    <property type="evidence" value="ECO:0007669"/>
    <property type="project" value="UniProtKB-UniRule"/>
</dbReference>
<organism evidence="16 17">
    <name type="scientific">Aureobasidium namibiae CBS 147.97</name>
    <dbReference type="NCBI Taxonomy" id="1043004"/>
    <lineage>
        <taxon>Eukaryota</taxon>
        <taxon>Fungi</taxon>
        <taxon>Dikarya</taxon>
        <taxon>Ascomycota</taxon>
        <taxon>Pezizomycotina</taxon>
        <taxon>Dothideomycetes</taxon>
        <taxon>Dothideomycetidae</taxon>
        <taxon>Dothideales</taxon>
        <taxon>Saccotheciaceae</taxon>
        <taxon>Aureobasidium</taxon>
    </lineage>
</organism>
<dbReference type="InterPro" id="IPR027409">
    <property type="entry name" value="GroEL-like_apical_dom_sf"/>
</dbReference>
<dbReference type="HOGENOM" id="CLU_000480_0_0_1"/>
<dbReference type="InterPro" id="IPR044769">
    <property type="entry name" value="PIKfyve_PIPKc"/>
</dbReference>
<evidence type="ECO:0000313" key="17">
    <source>
        <dbReference type="Proteomes" id="UP000027730"/>
    </source>
</evidence>
<dbReference type="InterPro" id="IPR027484">
    <property type="entry name" value="PInositol-4-P-5-kinase_N"/>
</dbReference>
<feature type="domain" description="PIPK" evidence="15">
    <location>
        <begin position="1739"/>
        <end position="2058"/>
    </location>
</feature>
<evidence type="ECO:0000259" key="14">
    <source>
        <dbReference type="PROSITE" id="PS50178"/>
    </source>
</evidence>
<keyword evidence="9 12" id="KW-0067">ATP-binding</keyword>
<keyword evidence="6 11" id="KW-0863">Zinc-finger</keyword>
<feature type="compositionally biased region" description="Basic residues" evidence="13">
    <location>
        <begin position="282"/>
        <end position="294"/>
    </location>
</feature>
<feature type="domain" description="FYVE-type" evidence="14">
    <location>
        <begin position="136"/>
        <end position="195"/>
    </location>
</feature>
<feature type="region of interest" description="Disordered" evidence="13">
    <location>
        <begin position="1341"/>
        <end position="1380"/>
    </location>
</feature>
<keyword evidence="17" id="KW-1185">Reference proteome</keyword>
<dbReference type="EMBL" id="KL584716">
    <property type="protein sequence ID" value="KEQ70690.1"/>
    <property type="molecule type" value="Genomic_DNA"/>
</dbReference>
<evidence type="ECO:0000256" key="2">
    <source>
        <dbReference type="ARBA" id="ARBA00012009"/>
    </source>
</evidence>
<evidence type="ECO:0000256" key="7">
    <source>
        <dbReference type="ARBA" id="ARBA00022777"/>
    </source>
</evidence>
<dbReference type="FunFam" id="3.50.7.10:FF:000007">
    <property type="entry name" value="1-phosphatidylinositol 3-phosphate 5-kinase isoform X1"/>
    <property type="match status" value="1"/>
</dbReference>
<feature type="compositionally biased region" description="Basic and acidic residues" evidence="13">
    <location>
        <begin position="1561"/>
        <end position="1575"/>
    </location>
</feature>
<dbReference type="Pfam" id="PF00118">
    <property type="entry name" value="Cpn60_TCP1"/>
    <property type="match status" value="1"/>
</dbReference>
<feature type="compositionally biased region" description="Polar residues" evidence="13">
    <location>
        <begin position="1292"/>
        <end position="1316"/>
    </location>
</feature>
<dbReference type="STRING" id="1043004.A0A074WC54"/>
<feature type="region of interest" description="Disordered" evidence="13">
    <location>
        <begin position="1397"/>
        <end position="1470"/>
    </location>
</feature>
<feature type="compositionally biased region" description="Basic and acidic residues" evidence="13">
    <location>
        <begin position="827"/>
        <end position="846"/>
    </location>
</feature>
<dbReference type="Gene3D" id="3.30.40.10">
    <property type="entry name" value="Zinc/RING finger domain, C3HC4 (zinc finger)"/>
    <property type="match status" value="1"/>
</dbReference>
<dbReference type="CDD" id="cd03334">
    <property type="entry name" value="Fab1_TCP"/>
    <property type="match status" value="1"/>
</dbReference>
<keyword evidence="5 12" id="KW-0547">Nucleotide-binding</keyword>
<dbReference type="InterPro" id="IPR011011">
    <property type="entry name" value="Znf_FYVE_PHD"/>
</dbReference>
<dbReference type="Proteomes" id="UP000027730">
    <property type="component" value="Unassembled WGS sequence"/>
</dbReference>
<evidence type="ECO:0000256" key="6">
    <source>
        <dbReference type="ARBA" id="ARBA00022771"/>
    </source>
</evidence>
<dbReference type="Pfam" id="PF01504">
    <property type="entry name" value="PIP5K"/>
    <property type="match status" value="1"/>
</dbReference>
<evidence type="ECO:0000256" key="9">
    <source>
        <dbReference type="ARBA" id="ARBA00022840"/>
    </source>
</evidence>
<dbReference type="GO" id="GO:0000285">
    <property type="term" value="F:1-phosphatidylinositol-3-phosphate 5-kinase activity"/>
    <property type="evidence" value="ECO:0007669"/>
    <property type="project" value="UniProtKB-EC"/>
</dbReference>
<feature type="compositionally biased region" description="Polar residues" evidence="13">
    <location>
        <begin position="1651"/>
        <end position="1661"/>
    </location>
</feature>
<dbReference type="GO" id="GO:0008270">
    <property type="term" value="F:zinc ion binding"/>
    <property type="evidence" value="ECO:0007669"/>
    <property type="project" value="UniProtKB-KW"/>
</dbReference>
<feature type="region of interest" description="Disordered" evidence="13">
    <location>
        <begin position="262"/>
        <end position="305"/>
    </location>
</feature>
<feature type="region of interest" description="Disordered" evidence="13">
    <location>
        <begin position="417"/>
        <end position="436"/>
    </location>
</feature>
<dbReference type="FunFam" id="3.30.810.10:FF:000001">
    <property type="entry name" value="1-phosphatidylinositol 3-phosphate 5-kinase FAB1"/>
    <property type="match status" value="1"/>
</dbReference>
<keyword evidence="3 12" id="KW-0808">Transferase</keyword>
<name>A0A074WC54_9PEZI</name>
<evidence type="ECO:0000256" key="8">
    <source>
        <dbReference type="ARBA" id="ARBA00022833"/>
    </source>
</evidence>
<dbReference type="GeneID" id="25411675"/>
<comment type="catalytic activity">
    <reaction evidence="1">
        <text>a 1,2-diacyl-sn-glycero-3-phospho-(1D-myo-inositol-3-phosphate) + ATP = a 1,2-diacyl-sn-glycero-3-phospho-(1D-myo-inositol-3,5-bisphosphate) + ADP + H(+)</text>
        <dbReference type="Rhea" id="RHEA:13609"/>
        <dbReference type="ChEBI" id="CHEBI:15378"/>
        <dbReference type="ChEBI" id="CHEBI:30616"/>
        <dbReference type="ChEBI" id="CHEBI:57923"/>
        <dbReference type="ChEBI" id="CHEBI:58088"/>
        <dbReference type="ChEBI" id="CHEBI:456216"/>
        <dbReference type="EC" id="2.7.1.150"/>
    </reaction>
</comment>
<feature type="compositionally biased region" description="Basic and acidic residues" evidence="13">
    <location>
        <begin position="1"/>
        <end position="19"/>
    </location>
</feature>
<dbReference type="CDD" id="cd17300">
    <property type="entry name" value="PIPKc_PIKfyve"/>
    <property type="match status" value="1"/>
</dbReference>